<evidence type="ECO:0000256" key="5">
    <source>
        <dbReference type="ARBA" id="ARBA00022941"/>
    </source>
</evidence>
<evidence type="ECO:0000256" key="10">
    <source>
        <dbReference type="ARBA" id="ARBA00023242"/>
    </source>
</evidence>
<feature type="region of interest" description="Disordered" evidence="12">
    <location>
        <begin position="606"/>
        <end position="649"/>
    </location>
</feature>
<dbReference type="Gramene" id="LPERR09G10410.1">
    <property type="protein sequence ID" value="LPERR09G10410.1"/>
    <property type="gene ID" value="LPERR09G10410"/>
</dbReference>
<evidence type="ECO:0000313" key="14">
    <source>
        <dbReference type="EnsemblPlants" id="LPERR09G10410.1"/>
    </source>
</evidence>
<dbReference type="InterPro" id="IPR036576">
    <property type="entry name" value="WRKY_dom_sf"/>
</dbReference>
<dbReference type="HOGENOM" id="CLU_012086_3_0_1"/>
<name>A0A0D9XEY2_9ORYZ</name>
<protein>
    <recommendedName>
        <fullName evidence="11">WRKY transcription factor WRKY24</fullName>
    </recommendedName>
</protein>
<keyword evidence="8" id="KW-0010">Activator</keyword>
<keyword evidence="5" id="KW-0939">Gibberellin signaling pathway</keyword>
<feature type="compositionally biased region" description="Basic and acidic residues" evidence="12">
    <location>
        <begin position="292"/>
        <end position="302"/>
    </location>
</feature>
<evidence type="ECO:0000256" key="2">
    <source>
        <dbReference type="ARBA" id="ARBA00008189"/>
    </source>
</evidence>
<feature type="compositionally biased region" description="Polar residues" evidence="12">
    <location>
        <begin position="722"/>
        <end position="742"/>
    </location>
</feature>
<dbReference type="Pfam" id="PF03106">
    <property type="entry name" value="WRKY"/>
    <property type="match status" value="2"/>
</dbReference>
<feature type="compositionally biased region" description="Basic and acidic residues" evidence="12">
    <location>
        <begin position="96"/>
        <end position="118"/>
    </location>
</feature>
<reference evidence="14 15" key="1">
    <citation type="submission" date="2012-08" db="EMBL/GenBank/DDBJ databases">
        <title>Oryza genome evolution.</title>
        <authorList>
            <person name="Wing R.A."/>
        </authorList>
    </citation>
    <scope>NUCLEOTIDE SEQUENCE</scope>
</reference>
<dbReference type="Proteomes" id="UP000032180">
    <property type="component" value="Chromosome 9"/>
</dbReference>
<feature type="domain" description="WRKY" evidence="13">
    <location>
        <begin position="547"/>
        <end position="612"/>
    </location>
</feature>
<organism evidence="14 15">
    <name type="scientific">Leersia perrieri</name>
    <dbReference type="NCBI Taxonomy" id="77586"/>
    <lineage>
        <taxon>Eukaryota</taxon>
        <taxon>Viridiplantae</taxon>
        <taxon>Streptophyta</taxon>
        <taxon>Embryophyta</taxon>
        <taxon>Tracheophyta</taxon>
        <taxon>Spermatophyta</taxon>
        <taxon>Magnoliopsida</taxon>
        <taxon>Liliopsida</taxon>
        <taxon>Poales</taxon>
        <taxon>Poaceae</taxon>
        <taxon>BOP clade</taxon>
        <taxon>Oryzoideae</taxon>
        <taxon>Oryzeae</taxon>
        <taxon>Oryzinae</taxon>
        <taxon>Leersia</taxon>
    </lineage>
</organism>
<dbReference type="PROSITE" id="PS50811">
    <property type="entry name" value="WRKY"/>
    <property type="match status" value="2"/>
</dbReference>
<dbReference type="Gene3D" id="2.20.25.80">
    <property type="entry name" value="WRKY domain"/>
    <property type="match status" value="2"/>
</dbReference>
<evidence type="ECO:0000256" key="1">
    <source>
        <dbReference type="ARBA" id="ARBA00004123"/>
    </source>
</evidence>
<evidence type="ECO:0000256" key="9">
    <source>
        <dbReference type="ARBA" id="ARBA00023163"/>
    </source>
</evidence>
<comment type="similarity">
    <text evidence="2">Belongs to the WRKY group II-a family.</text>
</comment>
<accession>A0A0D9XEY2</accession>
<keyword evidence="9" id="KW-0804">Transcription</keyword>
<comment type="subcellular location">
    <subcellularLocation>
        <location evidence="1">Nucleus</location>
    </subcellularLocation>
</comment>
<dbReference type="eggNOG" id="ENOG502QU86">
    <property type="taxonomic scope" value="Eukaryota"/>
</dbReference>
<dbReference type="InterPro" id="IPR003657">
    <property type="entry name" value="WRKY_dom"/>
</dbReference>
<feature type="region of interest" description="Disordered" evidence="12">
    <location>
        <begin position="469"/>
        <end position="505"/>
    </location>
</feature>
<dbReference type="GO" id="GO:0043565">
    <property type="term" value="F:sequence-specific DNA binding"/>
    <property type="evidence" value="ECO:0007669"/>
    <property type="project" value="InterPro"/>
</dbReference>
<reference evidence="14" key="3">
    <citation type="submission" date="2015-04" db="UniProtKB">
        <authorList>
            <consortium name="EnsemblPlants"/>
        </authorList>
    </citation>
    <scope>IDENTIFICATION</scope>
</reference>
<dbReference type="GO" id="GO:0009740">
    <property type="term" value="P:gibberellic acid mediated signaling pathway"/>
    <property type="evidence" value="ECO:0007669"/>
    <property type="project" value="UniProtKB-KW"/>
</dbReference>
<dbReference type="PANTHER" id="PTHR31221">
    <property type="entry name" value="WRKY TRANSCRIPTION FACTOR PROTEIN 1-RELATED"/>
    <property type="match status" value="1"/>
</dbReference>
<keyword evidence="15" id="KW-1185">Reference proteome</keyword>
<evidence type="ECO:0000256" key="6">
    <source>
        <dbReference type="ARBA" id="ARBA00023015"/>
    </source>
</evidence>
<keyword evidence="7" id="KW-0238">DNA-binding</keyword>
<evidence type="ECO:0000256" key="12">
    <source>
        <dbReference type="SAM" id="MobiDB-lite"/>
    </source>
</evidence>
<keyword evidence="3" id="KW-0938">Abscisic acid signaling pathway</keyword>
<feature type="region of interest" description="Disordered" evidence="12">
    <location>
        <begin position="276"/>
        <end position="341"/>
    </location>
</feature>
<dbReference type="InterPro" id="IPR044810">
    <property type="entry name" value="WRKY_plant"/>
</dbReference>
<dbReference type="FunFam" id="2.20.25.80:FF:000006">
    <property type="entry name" value="WRKY transcription factor"/>
    <property type="match status" value="1"/>
</dbReference>
<evidence type="ECO:0000259" key="13">
    <source>
        <dbReference type="PROSITE" id="PS50811"/>
    </source>
</evidence>
<dbReference type="EnsemblPlants" id="LPERR09G10410.1">
    <property type="protein sequence ID" value="LPERR09G10410.1"/>
    <property type="gene ID" value="LPERR09G10410"/>
</dbReference>
<feature type="region of interest" description="Disordered" evidence="12">
    <location>
        <begin position="45"/>
        <end position="79"/>
    </location>
</feature>
<evidence type="ECO:0000256" key="3">
    <source>
        <dbReference type="ARBA" id="ARBA00022682"/>
    </source>
</evidence>
<evidence type="ECO:0000256" key="11">
    <source>
        <dbReference type="ARBA" id="ARBA00070140"/>
    </source>
</evidence>
<dbReference type="GO" id="GO:0009738">
    <property type="term" value="P:abscisic acid-activated signaling pathway"/>
    <property type="evidence" value="ECO:0007669"/>
    <property type="project" value="UniProtKB-KW"/>
</dbReference>
<evidence type="ECO:0000256" key="8">
    <source>
        <dbReference type="ARBA" id="ARBA00023159"/>
    </source>
</evidence>
<dbReference type="SUPFAM" id="SSF118290">
    <property type="entry name" value="WRKY DNA-binding domain"/>
    <property type="match status" value="2"/>
</dbReference>
<evidence type="ECO:0000256" key="4">
    <source>
        <dbReference type="ARBA" id="ARBA00022737"/>
    </source>
</evidence>
<sequence length="751" mass="81510">MEVESGLMSYCANTWSVSDSDGIVVLSHLLFVALVFRFWEEKKDQSFSSDGPAHLSSDHGSLMEDWMPPPTPSPRTLMSSFLNDDIVTGSFANFFNDHESNKPQDQFERSRELVDSSKEVNSQSARPAFQRDASLEPSLLNPTQRSNSHSGLAERRAARAGFSVPKIDTSRAGSSTVIRSPVSIPPGLSPTALLESPVFLYNAMAQPSPTTGKLPFLMASNAKSTIPSATKMDEDCTFGNDTFSFQPHVGSRLQNFSAAEKGLNACNQNQSLSKIHQQESSLQSSFTAVKDTTAEKNVKTRTSDSMFGDNHSSSDEQEDDETNQNGEYSSAAMGSPAEDGYSWRKYGQKQVKNSENPRSYYKCTQPNCNVRKKVEHAQDGQITQIIYKGTHNHPMPPSNHRSDVSLSHTNDPEVNVLQNHGSQTGLNSASLWNNAKNDCLQDVQSGVMETTPAACLPMSTNCDTSIMESQDAVDVSSTQSNEEDDRATHGTASIECNGDGDETDSKRRKLDALTAATAAITTTSNTDMGAAASRGVREPRVVVQTTSEVDILDDGYRWRKYGQKVVKGNPNPRSYYKCTHQGCSVRKHVERASHDLKSVITTYEGKHNHEVPAARNSGHGGSGSGNAPSAPQANSSQRRQEPAQASFGQFGGVAPFSSFGLPPRNQFGPAASNFPFGMVPPGMAIPMPPLGPLAPTKMVGHPSNMQGYQGLMMSEGEMKTEPVSQSGFPAVTQSSSPFQQMMNRRPFGPQM</sequence>
<feature type="compositionally biased region" description="Polar residues" evidence="12">
    <location>
        <begin position="276"/>
        <end position="287"/>
    </location>
</feature>
<dbReference type="AlphaFoldDB" id="A0A0D9XEY2"/>
<feature type="domain" description="WRKY" evidence="13">
    <location>
        <begin position="332"/>
        <end position="396"/>
    </location>
</feature>
<keyword evidence="6" id="KW-0805">Transcription regulation</keyword>
<keyword evidence="10" id="KW-0539">Nucleus</keyword>
<dbReference type="SMART" id="SM00774">
    <property type="entry name" value="WRKY"/>
    <property type="match status" value="2"/>
</dbReference>
<dbReference type="FunFam" id="2.20.25.80:FF:000001">
    <property type="entry name" value="WRKY transcription factor 33"/>
    <property type="match status" value="1"/>
</dbReference>
<keyword evidence="4" id="KW-0677">Repeat</keyword>
<feature type="compositionally biased region" description="Polar residues" evidence="12">
    <location>
        <begin position="140"/>
        <end position="150"/>
    </location>
</feature>
<feature type="region of interest" description="Disordered" evidence="12">
    <location>
        <begin position="94"/>
        <end position="157"/>
    </location>
</feature>
<evidence type="ECO:0000256" key="7">
    <source>
        <dbReference type="ARBA" id="ARBA00023125"/>
    </source>
</evidence>
<dbReference type="GO" id="GO:0005634">
    <property type="term" value="C:nucleus"/>
    <property type="evidence" value="ECO:0007669"/>
    <property type="project" value="UniProtKB-SubCell"/>
</dbReference>
<evidence type="ECO:0000313" key="15">
    <source>
        <dbReference type="Proteomes" id="UP000032180"/>
    </source>
</evidence>
<feature type="region of interest" description="Disordered" evidence="12">
    <location>
        <begin position="721"/>
        <end position="751"/>
    </location>
</feature>
<dbReference type="STRING" id="77586.A0A0D9XEY2"/>
<dbReference type="GO" id="GO:0003700">
    <property type="term" value="F:DNA-binding transcription factor activity"/>
    <property type="evidence" value="ECO:0007669"/>
    <property type="project" value="InterPro"/>
</dbReference>
<dbReference type="PANTHER" id="PTHR31221:SF338">
    <property type="entry name" value="OS08G0499300 PROTEIN"/>
    <property type="match status" value="1"/>
</dbReference>
<proteinExistence type="inferred from homology"/>
<reference evidence="15" key="2">
    <citation type="submission" date="2013-12" db="EMBL/GenBank/DDBJ databases">
        <authorList>
            <person name="Yu Y."/>
            <person name="Lee S."/>
            <person name="de Baynast K."/>
            <person name="Wissotski M."/>
            <person name="Liu L."/>
            <person name="Talag J."/>
            <person name="Goicoechea J."/>
            <person name="Angelova A."/>
            <person name="Jetty R."/>
            <person name="Kudrna D."/>
            <person name="Golser W."/>
            <person name="Rivera L."/>
            <person name="Zhang J."/>
            <person name="Wing R."/>
        </authorList>
    </citation>
    <scope>NUCLEOTIDE SEQUENCE</scope>
</reference>